<sequence>MIFSDPQAIPSPAACTCLSTAHFTEKLSPVFHPPPPPCARNMADSFKPERSGWDGAVLSPPSSLLPSAVAQRLTESPTSSSSPHQPCYLPPAPKTHQSNSSLWTTARLAARLLLRIPASQVSGEL</sequence>
<evidence type="ECO:0000313" key="2">
    <source>
        <dbReference type="EMBL" id="CAL1616390.1"/>
    </source>
</evidence>
<dbReference type="Proteomes" id="UP001497482">
    <property type="component" value="Chromosome 9"/>
</dbReference>
<keyword evidence="3" id="KW-1185">Reference proteome</keyword>
<evidence type="ECO:0000256" key="1">
    <source>
        <dbReference type="SAM" id="MobiDB-lite"/>
    </source>
</evidence>
<dbReference type="EMBL" id="OZ035831">
    <property type="protein sequence ID" value="CAL1616390.1"/>
    <property type="molecule type" value="Genomic_DNA"/>
</dbReference>
<feature type="compositionally biased region" description="Polar residues" evidence="1">
    <location>
        <begin position="73"/>
        <end position="84"/>
    </location>
</feature>
<gene>
    <name evidence="2" type="ORF">KC01_LOCUS42157</name>
</gene>
<proteinExistence type="predicted"/>
<protein>
    <submittedName>
        <fullName evidence="2">Uncharacterized protein</fullName>
    </submittedName>
</protein>
<evidence type="ECO:0000313" key="3">
    <source>
        <dbReference type="Proteomes" id="UP001497482"/>
    </source>
</evidence>
<feature type="region of interest" description="Disordered" evidence="1">
    <location>
        <begin position="69"/>
        <end position="101"/>
    </location>
</feature>
<reference evidence="2 3" key="1">
    <citation type="submission" date="2024-04" db="EMBL/GenBank/DDBJ databases">
        <authorList>
            <person name="Waldvogel A.-M."/>
            <person name="Schoenle A."/>
        </authorList>
    </citation>
    <scope>NUCLEOTIDE SEQUENCE [LARGE SCALE GENOMIC DNA]</scope>
</reference>
<accession>A0AAV2MSS3</accession>
<organism evidence="2 3">
    <name type="scientific">Knipowitschia caucasica</name>
    <name type="common">Caucasian dwarf goby</name>
    <name type="synonym">Pomatoschistus caucasicus</name>
    <dbReference type="NCBI Taxonomy" id="637954"/>
    <lineage>
        <taxon>Eukaryota</taxon>
        <taxon>Metazoa</taxon>
        <taxon>Chordata</taxon>
        <taxon>Craniata</taxon>
        <taxon>Vertebrata</taxon>
        <taxon>Euteleostomi</taxon>
        <taxon>Actinopterygii</taxon>
        <taxon>Neopterygii</taxon>
        <taxon>Teleostei</taxon>
        <taxon>Neoteleostei</taxon>
        <taxon>Acanthomorphata</taxon>
        <taxon>Gobiaria</taxon>
        <taxon>Gobiiformes</taxon>
        <taxon>Gobioidei</taxon>
        <taxon>Gobiidae</taxon>
        <taxon>Gobiinae</taxon>
        <taxon>Knipowitschia</taxon>
    </lineage>
</organism>
<name>A0AAV2MSS3_KNICA</name>
<dbReference type="AlphaFoldDB" id="A0AAV2MSS3"/>